<dbReference type="AlphaFoldDB" id="B4K1A1"/>
<name>B4K1A1_DROGR</name>
<gene>
    <name evidence="2" type="primary">Dgri\GH24033</name>
    <name evidence="2" type="ORF">Dgri_GH24033</name>
</gene>
<feature type="domain" description="FHOD1 N-terminal GTPase-binding" evidence="1">
    <location>
        <begin position="12"/>
        <end position="64"/>
    </location>
</feature>
<dbReference type="Gene3D" id="1.25.10.10">
    <property type="entry name" value="Leucine-rich Repeat Variant"/>
    <property type="match status" value="1"/>
</dbReference>
<evidence type="ECO:0000313" key="3">
    <source>
        <dbReference type="Proteomes" id="UP000001070"/>
    </source>
</evidence>
<dbReference type="InParanoid" id="B4K1A1"/>
<dbReference type="InterPro" id="IPR041387">
    <property type="entry name" value="FHOD1_GBD_N"/>
</dbReference>
<dbReference type="OMA" id="EYFAFAK"/>
<dbReference type="SMR" id="B4K1A1"/>
<dbReference type="Pfam" id="PF18382">
    <property type="entry name" value="Formin_GBD_N"/>
    <property type="match status" value="1"/>
</dbReference>
<organism evidence="3">
    <name type="scientific">Drosophila grimshawi</name>
    <name type="common">Hawaiian fruit fly</name>
    <name type="synonym">Idiomyia grimshawi</name>
    <dbReference type="NCBI Taxonomy" id="7222"/>
    <lineage>
        <taxon>Eukaryota</taxon>
        <taxon>Metazoa</taxon>
        <taxon>Ecdysozoa</taxon>
        <taxon>Arthropoda</taxon>
        <taxon>Hexapoda</taxon>
        <taxon>Insecta</taxon>
        <taxon>Pterygota</taxon>
        <taxon>Neoptera</taxon>
        <taxon>Endopterygota</taxon>
        <taxon>Diptera</taxon>
        <taxon>Brachycera</taxon>
        <taxon>Muscomorpha</taxon>
        <taxon>Ephydroidea</taxon>
        <taxon>Drosophilidae</taxon>
        <taxon>Drosophila</taxon>
        <taxon>Hawaiian Drosophila</taxon>
    </lineage>
</organism>
<dbReference type="Proteomes" id="UP000001070">
    <property type="component" value="Unassembled WGS sequence"/>
</dbReference>
<evidence type="ECO:0000259" key="1">
    <source>
        <dbReference type="Pfam" id="PF18382"/>
    </source>
</evidence>
<dbReference type="HOGENOM" id="CLU_192445_0_0_1"/>
<reference evidence="2 3" key="1">
    <citation type="journal article" date="2007" name="Nature">
        <title>Evolution of genes and genomes on the Drosophila phylogeny.</title>
        <authorList>
            <consortium name="Drosophila 12 Genomes Consortium"/>
            <person name="Clark A.G."/>
            <person name="Eisen M.B."/>
            <person name="Smith D.R."/>
            <person name="Bergman C.M."/>
            <person name="Oliver B."/>
            <person name="Markow T.A."/>
            <person name="Kaufman T.C."/>
            <person name="Kellis M."/>
            <person name="Gelbart W."/>
            <person name="Iyer V.N."/>
            <person name="Pollard D.A."/>
            <person name="Sackton T.B."/>
            <person name="Larracuente A.M."/>
            <person name="Singh N.D."/>
            <person name="Abad J.P."/>
            <person name="Abt D.N."/>
            <person name="Adryan B."/>
            <person name="Aguade M."/>
            <person name="Akashi H."/>
            <person name="Anderson W.W."/>
            <person name="Aquadro C.F."/>
            <person name="Ardell D.H."/>
            <person name="Arguello R."/>
            <person name="Artieri C.G."/>
            <person name="Barbash D.A."/>
            <person name="Barker D."/>
            <person name="Barsanti P."/>
            <person name="Batterham P."/>
            <person name="Batzoglou S."/>
            <person name="Begun D."/>
            <person name="Bhutkar A."/>
            <person name="Blanco E."/>
            <person name="Bosak S.A."/>
            <person name="Bradley R.K."/>
            <person name="Brand A.D."/>
            <person name="Brent M.R."/>
            <person name="Brooks A.N."/>
            <person name="Brown R.H."/>
            <person name="Butlin R.K."/>
            <person name="Caggese C."/>
            <person name="Calvi B.R."/>
            <person name="Bernardo de Carvalho A."/>
            <person name="Caspi A."/>
            <person name="Castrezana S."/>
            <person name="Celniker S.E."/>
            <person name="Chang J.L."/>
            <person name="Chapple C."/>
            <person name="Chatterji S."/>
            <person name="Chinwalla A."/>
            <person name="Civetta A."/>
            <person name="Clifton S.W."/>
            <person name="Comeron J.M."/>
            <person name="Costello J.C."/>
            <person name="Coyne J.A."/>
            <person name="Daub J."/>
            <person name="David R.G."/>
            <person name="Delcher A.L."/>
            <person name="Delehaunty K."/>
            <person name="Do C.B."/>
            <person name="Ebling H."/>
            <person name="Edwards K."/>
            <person name="Eickbush T."/>
            <person name="Evans J.D."/>
            <person name="Filipski A."/>
            <person name="Findeiss S."/>
            <person name="Freyhult E."/>
            <person name="Fulton L."/>
            <person name="Fulton R."/>
            <person name="Garcia A.C."/>
            <person name="Gardiner A."/>
            <person name="Garfield D.A."/>
            <person name="Garvin B.E."/>
            <person name="Gibson G."/>
            <person name="Gilbert D."/>
            <person name="Gnerre S."/>
            <person name="Godfrey J."/>
            <person name="Good R."/>
            <person name="Gotea V."/>
            <person name="Gravely B."/>
            <person name="Greenberg A.J."/>
            <person name="Griffiths-Jones S."/>
            <person name="Gross S."/>
            <person name="Guigo R."/>
            <person name="Gustafson E.A."/>
            <person name="Haerty W."/>
            <person name="Hahn M.W."/>
            <person name="Halligan D.L."/>
            <person name="Halpern A.L."/>
            <person name="Halter G.M."/>
            <person name="Han M.V."/>
            <person name="Heger A."/>
            <person name="Hillier L."/>
            <person name="Hinrichs A.S."/>
            <person name="Holmes I."/>
            <person name="Hoskins R.A."/>
            <person name="Hubisz M.J."/>
            <person name="Hultmark D."/>
            <person name="Huntley M.A."/>
            <person name="Jaffe D.B."/>
            <person name="Jagadeeshan S."/>
            <person name="Jeck W.R."/>
            <person name="Johnson J."/>
            <person name="Jones C.D."/>
            <person name="Jordan W.C."/>
            <person name="Karpen G.H."/>
            <person name="Kataoka E."/>
            <person name="Keightley P.D."/>
            <person name="Kheradpour P."/>
            <person name="Kirkness E.F."/>
            <person name="Koerich L.B."/>
            <person name="Kristiansen K."/>
            <person name="Kudrna D."/>
            <person name="Kulathinal R.J."/>
            <person name="Kumar S."/>
            <person name="Kwok R."/>
            <person name="Lander E."/>
            <person name="Langley C.H."/>
            <person name="Lapoint R."/>
            <person name="Lazzaro B.P."/>
            <person name="Lee S.J."/>
            <person name="Levesque L."/>
            <person name="Li R."/>
            <person name="Lin C.F."/>
            <person name="Lin M.F."/>
            <person name="Lindblad-Toh K."/>
            <person name="Llopart A."/>
            <person name="Long M."/>
            <person name="Low L."/>
            <person name="Lozovsky E."/>
            <person name="Lu J."/>
            <person name="Luo M."/>
            <person name="Machado C.A."/>
            <person name="Makalowski W."/>
            <person name="Marzo M."/>
            <person name="Matsuda M."/>
            <person name="Matzkin L."/>
            <person name="McAllister B."/>
            <person name="McBride C.S."/>
            <person name="McKernan B."/>
            <person name="McKernan K."/>
            <person name="Mendez-Lago M."/>
            <person name="Minx P."/>
            <person name="Mollenhauer M.U."/>
            <person name="Montooth K."/>
            <person name="Mount S.M."/>
            <person name="Mu X."/>
            <person name="Myers E."/>
            <person name="Negre B."/>
            <person name="Newfeld S."/>
            <person name="Nielsen R."/>
            <person name="Noor M.A."/>
            <person name="O'Grady P."/>
            <person name="Pachter L."/>
            <person name="Papaceit M."/>
            <person name="Parisi M.J."/>
            <person name="Parisi M."/>
            <person name="Parts L."/>
            <person name="Pedersen J.S."/>
            <person name="Pesole G."/>
            <person name="Phillippy A.M."/>
            <person name="Ponting C.P."/>
            <person name="Pop M."/>
            <person name="Porcelli D."/>
            <person name="Powell J.R."/>
            <person name="Prohaska S."/>
            <person name="Pruitt K."/>
            <person name="Puig M."/>
            <person name="Quesneville H."/>
            <person name="Ram K.R."/>
            <person name="Rand D."/>
            <person name="Rasmussen M.D."/>
            <person name="Reed L.K."/>
            <person name="Reenan R."/>
            <person name="Reily A."/>
            <person name="Remington K.A."/>
            <person name="Rieger T.T."/>
            <person name="Ritchie M.G."/>
            <person name="Robin C."/>
            <person name="Rogers Y.H."/>
            <person name="Rohde C."/>
            <person name="Rozas J."/>
            <person name="Rubenfield M.J."/>
            <person name="Ruiz A."/>
            <person name="Russo S."/>
            <person name="Salzberg S.L."/>
            <person name="Sanchez-Gracia A."/>
            <person name="Saranga D.J."/>
            <person name="Sato H."/>
            <person name="Schaeffer S.W."/>
            <person name="Schatz M.C."/>
            <person name="Schlenke T."/>
            <person name="Schwartz R."/>
            <person name="Segarra C."/>
            <person name="Singh R.S."/>
            <person name="Sirot L."/>
            <person name="Sirota M."/>
            <person name="Sisneros N.B."/>
            <person name="Smith C.D."/>
            <person name="Smith T.F."/>
            <person name="Spieth J."/>
            <person name="Stage D.E."/>
            <person name="Stark A."/>
            <person name="Stephan W."/>
            <person name="Strausberg R.L."/>
            <person name="Strempel S."/>
            <person name="Sturgill D."/>
            <person name="Sutton G."/>
            <person name="Sutton G.G."/>
            <person name="Tao W."/>
            <person name="Teichmann S."/>
            <person name="Tobari Y.N."/>
            <person name="Tomimura Y."/>
            <person name="Tsolas J.M."/>
            <person name="Valente V.L."/>
            <person name="Venter E."/>
            <person name="Venter J.C."/>
            <person name="Vicario S."/>
            <person name="Vieira F.G."/>
            <person name="Vilella A.J."/>
            <person name="Villasante A."/>
            <person name="Walenz B."/>
            <person name="Wang J."/>
            <person name="Wasserman M."/>
            <person name="Watts T."/>
            <person name="Wilson D."/>
            <person name="Wilson R.K."/>
            <person name="Wing R.A."/>
            <person name="Wolfner M.F."/>
            <person name="Wong A."/>
            <person name="Wong G.K."/>
            <person name="Wu C.I."/>
            <person name="Wu G."/>
            <person name="Yamamoto D."/>
            <person name="Yang H.P."/>
            <person name="Yang S.P."/>
            <person name="Yorke J.A."/>
            <person name="Yoshida K."/>
            <person name="Zdobnov E."/>
            <person name="Zhang P."/>
            <person name="Zhang Y."/>
            <person name="Zimin A.V."/>
            <person name="Baldwin J."/>
            <person name="Abdouelleil A."/>
            <person name="Abdulkadir J."/>
            <person name="Abebe A."/>
            <person name="Abera B."/>
            <person name="Abreu J."/>
            <person name="Acer S.C."/>
            <person name="Aftuck L."/>
            <person name="Alexander A."/>
            <person name="An P."/>
            <person name="Anderson E."/>
            <person name="Anderson S."/>
            <person name="Arachi H."/>
            <person name="Azer M."/>
            <person name="Bachantsang P."/>
            <person name="Barry A."/>
            <person name="Bayul T."/>
            <person name="Berlin A."/>
            <person name="Bessette D."/>
            <person name="Bloom T."/>
            <person name="Blye J."/>
            <person name="Boguslavskiy L."/>
            <person name="Bonnet C."/>
            <person name="Boukhgalter B."/>
            <person name="Bourzgui I."/>
            <person name="Brown A."/>
            <person name="Cahill P."/>
            <person name="Channer S."/>
            <person name="Cheshatsang Y."/>
            <person name="Chuda L."/>
            <person name="Citroen M."/>
            <person name="Collymore A."/>
            <person name="Cooke P."/>
            <person name="Costello M."/>
            <person name="D'Aco K."/>
            <person name="Daza R."/>
            <person name="De Haan G."/>
            <person name="DeGray S."/>
            <person name="DeMaso C."/>
            <person name="Dhargay N."/>
            <person name="Dooley K."/>
            <person name="Dooley E."/>
            <person name="Doricent M."/>
            <person name="Dorje P."/>
            <person name="Dorjee K."/>
            <person name="Dupes A."/>
            <person name="Elong R."/>
            <person name="Falk J."/>
            <person name="Farina A."/>
            <person name="Faro S."/>
            <person name="Ferguson D."/>
            <person name="Fisher S."/>
            <person name="Foley C.D."/>
            <person name="Franke A."/>
            <person name="Friedrich D."/>
            <person name="Gadbois L."/>
            <person name="Gearin G."/>
            <person name="Gearin C.R."/>
            <person name="Giannoukos G."/>
            <person name="Goode T."/>
            <person name="Graham J."/>
            <person name="Grandbois E."/>
            <person name="Grewal S."/>
            <person name="Gyaltsen K."/>
            <person name="Hafez N."/>
            <person name="Hagos B."/>
            <person name="Hall J."/>
            <person name="Henson C."/>
            <person name="Hollinger A."/>
            <person name="Honan T."/>
            <person name="Huard M.D."/>
            <person name="Hughes L."/>
            <person name="Hurhula B."/>
            <person name="Husby M.E."/>
            <person name="Kamat A."/>
            <person name="Kanga B."/>
            <person name="Kashin S."/>
            <person name="Khazanovich D."/>
            <person name="Kisner P."/>
            <person name="Lance K."/>
            <person name="Lara M."/>
            <person name="Lee W."/>
            <person name="Lennon N."/>
            <person name="Letendre F."/>
            <person name="LeVine R."/>
            <person name="Lipovsky A."/>
            <person name="Liu X."/>
            <person name="Liu J."/>
            <person name="Liu S."/>
            <person name="Lokyitsang T."/>
            <person name="Lokyitsang Y."/>
            <person name="Lubonja R."/>
            <person name="Lui A."/>
            <person name="MacDonald P."/>
            <person name="Magnisalis V."/>
            <person name="Maru K."/>
            <person name="Matthews C."/>
            <person name="McCusker W."/>
            <person name="McDonough S."/>
            <person name="Mehta T."/>
            <person name="Meldrim J."/>
            <person name="Meneus L."/>
            <person name="Mihai O."/>
            <person name="Mihalev A."/>
            <person name="Mihova T."/>
            <person name="Mittelman R."/>
            <person name="Mlenga V."/>
            <person name="Montmayeur A."/>
            <person name="Mulrain L."/>
            <person name="Navidi A."/>
            <person name="Naylor J."/>
            <person name="Negash T."/>
            <person name="Nguyen T."/>
            <person name="Nguyen N."/>
            <person name="Nicol R."/>
            <person name="Norbu C."/>
            <person name="Norbu N."/>
            <person name="Novod N."/>
            <person name="O'Neill B."/>
            <person name="Osman S."/>
            <person name="Markiewicz E."/>
            <person name="Oyono O.L."/>
            <person name="Patti C."/>
            <person name="Phunkhang P."/>
            <person name="Pierre F."/>
            <person name="Priest M."/>
            <person name="Raghuraman S."/>
            <person name="Rege F."/>
            <person name="Reyes R."/>
            <person name="Rise C."/>
            <person name="Rogov P."/>
            <person name="Ross K."/>
            <person name="Ryan E."/>
            <person name="Settipalli S."/>
            <person name="Shea T."/>
            <person name="Sherpa N."/>
            <person name="Shi L."/>
            <person name="Shih D."/>
            <person name="Sparrow T."/>
            <person name="Spaulding J."/>
            <person name="Stalker J."/>
            <person name="Stange-Thomann N."/>
            <person name="Stavropoulos S."/>
            <person name="Stone C."/>
            <person name="Strader C."/>
            <person name="Tesfaye S."/>
            <person name="Thomson T."/>
            <person name="Thoulutsang Y."/>
            <person name="Thoulutsang D."/>
            <person name="Topham K."/>
            <person name="Topping I."/>
            <person name="Tsamla T."/>
            <person name="Vassiliev H."/>
            <person name="Vo A."/>
            <person name="Wangchuk T."/>
            <person name="Wangdi T."/>
            <person name="Weiand M."/>
            <person name="Wilkinson J."/>
            <person name="Wilson A."/>
            <person name="Yadav S."/>
            <person name="Young G."/>
            <person name="Yu Q."/>
            <person name="Zembek L."/>
            <person name="Zhong D."/>
            <person name="Zimmer A."/>
            <person name="Zwirko Z."/>
            <person name="Jaffe D.B."/>
            <person name="Alvarez P."/>
            <person name="Brockman W."/>
            <person name="Butler J."/>
            <person name="Chin C."/>
            <person name="Gnerre S."/>
            <person name="Grabherr M."/>
            <person name="Kleber M."/>
            <person name="Mauceli E."/>
            <person name="MacCallum I."/>
        </authorList>
    </citation>
    <scope>NUCLEOTIDE SEQUENCE [LARGE SCALE GENOMIC DNA]</scope>
    <source>
        <strain evidence="3">Tucson 15287-2541.00</strain>
    </source>
</reference>
<dbReference type="EMBL" id="CH916891">
    <property type="protein sequence ID" value="EDW05197.1"/>
    <property type="molecule type" value="Genomic_DNA"/>
</dbReference>
<evidence type="ECO:0000313" key="2">
    <source>
        <dbReference type="EMBL" id="EDW05197.1"/>
    </source>
</evidence>
<sequence length="85" mass="9683">MIVKMEPDELITFRVQYLLDSDPLSETIAFPIPTRAPTYAFTTTMPLVTQLGTILRLLNAPQSVRISLTLTTSQFPIKHIYIYLL</sequence>
<dbReference type="InterPro" id="IPR011989">
    <property type="entry name" value="ARM-like"/>
</dbReference>
<dbReference type="eggNOG" id="KOG1925">
    <property type="taxonomic scope" value="Eukaryota"/>
</dbReference>
<accession>B4K1A1</accession>
<dbReference type="OrthoDB" id="9806920at2759"/>
<proteinExistence type="predicted"/>
<protein>
    <submittedName>
        <fullName evidence="2">GH24033</fullName>
    </submittedName>
</protein>
<keyword evidence="3" id="KW-1185">Reference proteome</keyword>